<dbReference type="Proteomes" id="UP000789901">
    <property type="component" value="Unassembled WGS sequence"/>
</dbReference>
<dbReference type="EMBL" id="CAJVQB010129850">
    <property type="protein sequence ID" value="CAG8853842.1"/>
    <property type="molecule type" value="Genomic_DNA"/>
</dbReference>
<name>A0ABN7XFX8_GIGMA</name>
<organism evidence="1 2">
    <name type="scientific">Gigaspora margarita</name>
    <dbReference type="NCBI Taxonomy" id="4874"/>
    <lineage>
        <taxon>Eukaryota</taxon>
        <taxon>Fungi</taxon>
        <taxon>Fungi incertae sedis</taxon>
        <taxon>Mucoromycota</taxon>
        <taxon>Glomeromycotina</taxon>
        <taxon>Glomeromycetes</taxon>
        <taxon>Diversisporales</taxon>
        <taxon>Gigasporaceae</taxon>
        <taxon>Gigaspora</taxon>
    </lineage>
</organism>
<feature type="non-terminal residue" evidence="1">
    <location>
        <position position="70"/>
    </location>
</feature>
<evidence type="ECO:0000313" key="1">
    <source>
        <dbReference type="EMBL" id="CAG8853842.1"/>
    </source>
</evidence>
<reference evidence="1 2" key="1">
    <citation type="submission" date="2021-06" db="EMBL/GenBank/DDBJ databases">
        <authorList>
            <person name="Kallberg Y."/>
            <person name="Tangrot J."/>
            <person name="Rosling A."/>
        </authorList>
    </citation>
    <scope>NUCLEOTIDE SEQUENCE [LARGE SCALE GENOMIC DNA]</scope>
    <source>
        <strain evidence="1 2">120-4 pot B 10/14</strain>
    </source>
</reference>
<sequence>FPEIRDYLTFYMDKLDEGMTTIINIYDRIQSYFDQSRLANYIANISSPTNTIEIENETLKKEIEKLEREI</sequence>
<accession>A0ABN7XFX8</accession>
<comment type="caution">
    <text evidence="1">The sequence shown here is derived from an EMBL/GenBank/DDBJ whole genome shotgun (WGS) entry which is preliminary data.</text>
</comment>
<protein>
    <submittedName>
        <fullName evidence="1">17146_t:CDS:1</fullName>
    </submittedName>
</protein>
<proteinExistence type="predicted"/>
<feature type="non-terminal residue" evidence="1">
    <location>
        <position position="1"/>
    </location>
</feature>
<gene>
    <name evidence="1" type="ORF">GMARGA_LOCUS42663</name>
</gene>
<keyword evidence="2" id="KW-1185">Reference proteome</keyword>
<evidence type="ECO:0000313" key="2">
    <source>
        <dbReference type="Proteomes" id="UP000789901"/>
    </source>
</evidence>